<protein>
    <recommendedName>
        <fullName evidence="3">Restriction endonuclease</fullName>
    </recommendedName>
</protein>
<evidence type="ECO:0000313" key="2">
    <source>
        <dbReference type="Proteomes" id="UP001228905"/>
    </source>
</evidence>
<accession>A0ABU0IWB6</accession>
<proteinExistence type="predicted"/>
<dbReference type="RefSeq" id="WP_307350449.1">
    <property type="nucleotide sequence ID" value="NZ_JAUSVS010000006.1"/>
</dbReference>
<organism evidence="1 2">
    <name type="scientific">Caulobacter ginsengisoli</name>
    <dbReference type="NCBI Taxonomy" id="400775"/>
    <lineage>
        <taxon>Bacteria</taxon>
        <taxon>Pseudomonadati</taxon>
        <taxon>Pseudomonadota</taxon>
        <taxon>Alphaproteobacteria</taxon>
        <taxon>Caulobacterales</taxon>
        <taxon>Caulobacteraceae</taxon>
        <taxon>Caulobacter</taxon>
    </lineage>
</organism>
<comment type="caution">
    <text evidence="1">The sequence shown here is derived from an EMBL/GenBank/DDBJ whole genome shotgun (WGS) entry which is preliminary data.</text>
</comment>
<evidence type="ECO:0008006" key="3">
    <source>
        <dbReference type="Google" id="ProtNLM"/>
    </source>
</evidence>
<dbReference type="EMBL" id="JAUSVS010000006">
    <property type="protein sequence ID" value="MDQ0465227.1"/>
    <property type="molecule type" value="Genomic_DNA"/>
</dbReference>
<gene>
    <name evidence="1" type="ORF">QO010_003014</name>
</gene>
<evidence type="ECO:0000313" key="1">
    <source>
        <dbReference type="EMBL" id="MDQ0465227.1"/>
    </source>
</evidence>
<keyword evidence="2" id="KW-1185">Reference proteome</keyword>
<dbReference type="Proteomes" id="UP001228905">
    <property type="component" value="Unassembled WGS sequence"/>
</dbReference>
<name>A0ABU0IWB6_9CAUL</name>
<reference evidence="1 2" key="1">
    <citation type="submission" date="2023-07" db="EMBL/GenBank/DDBJ databases">
        <title>Genomic Encyclopedia of Type Strains, Phase IV (KMG-IV): sequencing the most valuable type-strain genomes for metagenomic binning, comparative biology and taxonomic classification.</title>
        <authorList>
            <person name="Goeker M."/>
        </authorList>
    </citation>
    <scope>NUCLEOTIDE SEQUENCE [LARGE SCALE GENOMIC DNA]</scope>
    <source>
        <strain evidence="1 2">DSM 18695</strain>
    </source>
</reference>
<sequence>MTAEQRLIAQRDRYVATVCENWRGHERELLITLVRGLDVAAYNLRVARDGSSRDPNAGMRVRGAATALRPLLEAVRDMPGGIPWGPSRPDNALAFDNYLLACGRFTVAIRLAAMERYGIATATVVADDRIVIEALSDAEEYAEVEAGHAASARARVAFLAQRPDLAAQSAEVCRRLDRYGRAAMGWFIGYDNDSFLVEHYKALAGIQAAGVFEAEALPPVGMIGGRPFSEWSHASTSAYGAVLHHIDAAGRLRDRKPKLNMRDLMTIYARRDDIVEVLTERGDSRLRAMQLMTGLTLDADVAASNEDRYEIPLPYYIDAGEHFVLLPMFGGLMNPHAGLLDHLRRTYRPDWDRIVYGRENIFREDLRRLLPEPRYKVLERGQRLRRKDKSHLTDIDAVAIDRETGVAVLVQLKWYDAHGFSLAERDSRRDNLLEKGNEWVEKVDGWVDGRTSAQLAKAYGWGPAAEVPPRLLVMPRHAATFVGESRYDQRASWISWHALSEGMHKPDCDGFLEVISGGWRPHIARESFGGPTMIALPGMTVEVRTAGSG</sequence>